<keyword evidence="2 4" id="KW-0371">Homeobox</keyword>
<dbReference type="GO" id="GO:0006355">
    <property type="term" value="P:regulation of DNA-templated transcription"/>
    <property type="evidence" value="ECO:0007669"/>
    <property type="project" value="InterPro"/>
</dbReference>
<dbReference type="Pfam" id="PF05920">
    <property type="entry name" value="Homeobox_KN"/>
    <property type="match status" value="1"/>
</dbReference>
<feature type="DNA-binding region" description="Homeobox" evidence="4">
    <location>
        <begin position="467"/>
        <end position="529"/>
    </location>
</feature>
<feature type="domain" description="Homeobox" evidence="6">
    <location>
        <begin position="465"/>
        <end position="528"/>
    </location>
</feature>
<dbReference type="InterPro" id="IPR008422">
    <property type="entry name" value="KN_HD"/>
</dbReference>
<reference evidence="7" key="1">
    <citation type="submission" date="2024-06" db="EMBL/GenBank/DDBJ databases">
        <authorList>
            <person name="Liu X."/>
            <person name="Lenzi L."/>
            <person name="Haldenby T S."/>
            <person name="Uol C."/>
        </authorList>
    </citation>
    <scope>NUCLEOTIDE SEQUENCE</scope>
</reference>
<dbReference type="InterPro" id="IPR050224">
    <property type="entry name" value="TALE_homeobox"/>
</dbReference>
<evidence type="ECO:0000256" key="5">
    <source>
        <dbReference type="SAM" id="MobiDB-lite"/>
    </source>
</evidence>
<organism evidence="7 8">
    <name type="scientific">Calicophoron daubneyi</name>
    <name type="common">Rumen fluke</name>
    <name type="synonym">Paramphistomum daubneyi</name>
    <dbReference type="NCBI Taxonomy" id="300641"/>
    <lineage>
        <taxon>Eukaryota</taxon>
        <taxon>Metazoa</taxon>
        <taxon>Spiralia</taxon>
        <taxon>Lophotrochozoa</taxon>
        <taxon>Platyhelminthes</taxon>
        <taxon>Trematoda</taxon>
        <taxon>Digenea</taxon>
        <taxon>Plagiorchiida</taxon>
        <taxon>Pronocephalata</taxon>
        <taxon>Paramphistomoidea</taxon>
        <taxon>Paramphistomidae</taxon>
        <taxon>Calicophoron</taxon>
    </lineage>
</organism>
<evidence type="ECO:0000313" key="8">
    <source>
        <dbReference type="Proteomes" id="UP001497525"/>
    </source>
</evidence>
<comment type="caution">
    <text evidence="7">The sequence shown here is derived from an EMBL/GenBank/DDBJ whole genome shotgun (WGS) entry which is preliminary data.</text>
</comment>
<dbReference type="AlphaFoldDB" id="A0AAV2TH09"/>
<keyword evidence="1 4" id="KW-0238">DNA-binding</keyword>
<dbReference type="SUPFAM" id="SSF46689">
    <property type="entry name" value="Homeodomain-like"/>
    <property type="match status" value="1"/>
</dbReference>
<dbReference type="GO" id="GO:0003677">
    <property type="term" value="F:DNA binding"/>
    <property type="evidence" value="ECO:0007669"/>
    <property type="project" value="UniProtKB-UniRule"/>
</dbReference>
<evidence type="ECO:0000256" key="4">
    <source>
        <dbReference type="PROSITE-ProRule" id="PRU00108"/>
    </source>
</evidence>
<dbReference type="CDD" id="cd00086">
    <property type="entry name" value="homeodomain"/>
    <property type="match status" value="1"/>
</dbReference>
<dbReference type="EMBL" id="CAXLJL010000267">
    <property type="protein sequence ID" value="CAL5135356.1"/>
    <property type="molecule type" value="Genomic_DNA"/>
</dbReference>
<dbReference type="Proteomes" id="UP001497525">
    <property type="component" value="Unassembled WGS sequence"/>
</dbReference>
<feature type="region of interest" description="Disordered" evidence="5">
    <location>
        <begin position="380"/>
        <end position="418"/>
    </location>
</feature>
<evidence type="ECO:0000256" key="3">
    <source>
        <dbReference type="ARBA" id="ARBA00023242"/>
    </source>
</evidence>
<dbReference type="SMART" id="SM00389">
    <property type="entry name" value="HOX"/>
    <property type="match status" value="1"/>
</dbReference>
<dbReference type="Gene3D" id="1.10.10.60">
    <property type="entry name" value="Homeodomain-like"/>
    <property type="match status" value="1"/>
</dbReference>
<accession>A0AAV2TH09</accession>
<dbReference type="InterPro" id="IPR001356">
    <property type="entry name" value="HD"/>
</dbReference>
<gene>
    <name evidence="7" type="ORF">CDAUBV1_LOCUS9509</name>
</gene>
<evidence type="ECO:0000259" key="6">
    <source>
        <dbReference type="PROSITE" id="PS50071"/>
    </source>
</evidence>
<feature type="compositionally biased region" description="Basic and acidic residues" evidence="5">
    <location>
        <begin position="101"/>
        <end position="111"/>
    </location>
</feature>
<dbReference type="PROSITE" id="PS50071">
    <property type="entry name" value="HOMEOBOX_2"/>
    <property type="match status" value="1"/>
</dbReference>
<sequence>MPPEVNNFINFWLKKYTESVAHYFALGTQKDGSLGGCSEITPSVDENTVTLAKAEPAVAAEDTNLDYWGQKFLGQNETNAAVASITRVMENDSEQTQTFTNEKETDPDNPHNRHFTPYPCLKQVGDAQLACSPRRPRSDHSIPYDNTRSAYLSTPDSSGVDMHDRNSSILEEDVNRASAFHIKTAETGVYRPLDSQNPCSFAFLPVNQEDSERMDDSGVSLTTSSVPEQWGPHFNQTREAVLGHWGNGGNSAFCSTQNAPPVQTYSSISLGMSCPTAYGVPNFVGDLHSFAQNHGVWNPYWFTPSQNSNSGNSEPNHPTDAYGHPNTRITGTDIQYSAFHLLPGVSSGTGLSSLVMGGSAAKWTRDRDETHTKSYGIRARRKSTRVKRGLASPMKSSRTGLEESDYITPGTLMPQRNSSVRDNSWGLNTLPNKMAQDSVESVDENCDDQMDPLVSRHGLSESNSSKFASKNRPLNQIALRELERWYTSHVEHPYPNSDEKEQLAGLGHITVAQVSSWFANRRTRSANTWPKKNRKMLLMKIAQLTQRLENETNGLLSAANLQFQLESLLKEYLP</sequence>
<feature type="compositionally biased region" description="Polar residues" evidence="5">
    <location>
        <begin position="144"/>
        <end position="157"/>
    </location>
</feature>
<evidence type="ECO:0000313" key="7">
    <source>
        <dbReference type="EMBL" id="CAL5135356.1"/>
    </source>
</evidence>
<name>A0AAV2TH09_CALDB</name>
<evidence type="ECO:0000256" key="1">
    <source>
        <dbReference type="ARBA" id="ARBA00023125"/>
    </source>
</evidence>
<feature type="region of interest" description="Disordered" evidence="5">
    <location>
        <begin position="91"/>
        <end position="162"/>
    </location>
</feature>
<dbReference type="GO" id="GO:0005634">
    <property type="term" value="C:nucleus"/>
    <property type="evidence" value="ECO:0007669"/>
    <property type="project" value="UniProtKB-SubCell"/>
</dbReference>
<proteinExistence type="predicted"/>
<feature type="region of interest" description="Disordered" evidence="5">
    <location>
        <begin position="212"/>
        <end position="231"/>
    </location>
</feature>
<keyword evidence="3 4" id="KW-0539">Nucleus</keyword>
<evidence type="ECO:0000256" key="2">
    <source>
        <dbReference type="ARBA" id="ARBA00023155"/>
    </source>
</evidence>
<dbReference type="PANTHER" id="PTHR11850">
    <property type="entry name" value="HOMEOBOX PROTEIN TRANSCRIPTION FACTORS"/>
    <property type="match status" value="1"/>
</dbReference>
<protein>
    <recommendedName>
        <fullName evidence="6">Homeobox domain-containing protein</fullName>
    </recommendedName>
</protein>
<comment type="subcellular location">
    <subcellularLocation>
        <location evidence="4">Nucleus</location>
    </subcellularLocation>
</comment>
<dbReference type="InterPro" id="IPR009057">
    <property type="entry name" value="Homeodomain-like_sf"/>
</dbReference>